<evidence type="ECO:0000313" key="2">
    <source>
        <dbReference type="Proteomes" id="UP000800094"/>
    </source>
</evidence>
<dbReference type="AlphaFoldDB" id="A0A6A6IIZ7"/>
<organism evidence="1 2">
    <name type="scientific">Trematosphaeria pertusa</name>
    <dbReference type="NCBI Taxonomy" id="390896"/>
    <lineage>
        <taxon>Eukaryota</taxon>
        <taxon>Fungi</taxon>
        <taxon>Dikarya</taxon>
        <taxon>Ascomycota</taxon>
        <taxon>Pezizomycotina</taxon>
        <taxon>Dothideomycetes</taxon>
        <taxon>Pleosporomycetidae</taxon>
        <taxon>Pleosporales</taxon>
        <taxon>Massarineae</taxon>
        <taxon>Trematosphaeriaceae</taxon>
        <taxon>Trematosphaeria</taxon>
    </lineage>
</organism>
<proteinExistence type="predicted"/>
<dbReference type="EMBL" id="ML987195">
    <property type="protein sequence ID" value="KAF2249523.1"/>
    <property type="molecule type" value="Genomic_DNA"/>
</dbReference>
<accession>A0A6A6IIZ7</accession>
<name>A0A6A6IIZ7_9PLEO</name>
<dbReference type="Proteomes" id="UP000800094">
    <property type="component" value="Unassembled WGS sequence"/>
</dbReference>
<dbReference type="RefSeq" id="XP_033684527.1">
    <property type="nucleotide sequence ID" value="XM_033833366.1"/>
</dbReference>
<evidence type="ECO:0000313" key="1">
    <source>
        <dbReference type="EMBL" id="KAF2249523.1"/>
    </source>
</evidence>
<reference evidence="1" key="1">
    <citation type="journal article" date="2020" name="Stud. Mycol.">
        <title>101 Dothideomycetes genomes: a test case for predicting lifestyles and emergence of pathogens.</title>
        <authorList>
            <person name="Haridas S."/>
            <person name="Albert R."/>
            <person name="Binder M."/>
            <person name="Bloem J."/>
            <person name="Labutti K."/>
            <person name="Salamov A."/>
            <person name="Andreopoulos B."/>
            <person name="Baker S."/>
            <person name="Barry K."/>
            <person name="Bills G."/>
            <person name="Bluhm B."/>
            <person name="Cannon C."/>
            <person name="Castanera R."/>
            <person name="Culley D."/>
            <person name="Daum C."/>
            <person name="Ezra D."/>
            <person name="Gonzalez J."/>
            <person name="Henrissat B."/>
            <person name="Kuo A."/>
            <person name="Liang C."/>
            <person name="Lipzen A."/>
            <person name="Lutzoni F."/>
            <person name="Magnuson J."/>
            <person name="Mondo S."/>
            <person name="Nolan M."/>
            <person name="Ohm R."/>
            <person name="Pangilinan J."/>
            <person name="Park H.-J."/>
            <person name="Ramirez L."/>
            <person name="Alfaro M."/>
            <person name="Sun H."/>
            <person name="Tritt A."/>
            <person name="Yoshinaga Y."/>
            <person name="Zwiers L.-H."/>
            <person name="Turgeon B."/>
            <person name="Goodwin S."/>
            <person name="Spatafora J."/>
            <person name="Crous P."/>
            <person name="Grigoriev I."/>
        </authorList>
    </citation>
    <scope>NUCLEOTIDE SEQUENCE</scope>
    <source>
        <strain evidence="1">CBS 122368</strain>
    </source>
</reference>
<protein>
    <submittedName>
        <fullName evidence="1">Uncharacterized protein</fullName>
    </submittedName>
</protein>
<gene>
    <name evidence="1" type="ORF">BU26DRAFT_565168</name>
</gene>
<keyword evidence="2" id="KW-1185">Reference proteome</keyword>
<dbReference type="OrthoDB" id="3801236at2759"/>
<dbReference type="GeneID" id="54586696"/>
<sequence>MSTEPTKNRGAGLTDGAVEIFAPMTLAAHSTYPIFCASPILLHLPNAKPTRLHSSAPIYITAENPVYIVPTTPPGPTFAAGWDKLSDELKVMILQNNLVLDHSIRGDAWNEDVAHALFPYLRMTPEIAGLAKEIFYSKNTFEILLFFLRSPHRDEEWVLKAPSSPFREIIRRIELMTEFWPAPFCIFPHLADYQSAFPALQHIHIICRVTHALNDRAFGQLLYDFSLATGKVKLPKMEFAHPGQLDVVSGPNISPANRKRALEILKQKITFAAKVVGN</sequence>